<dbReference type="Proteomes" id="UP001382904">
    <property type="component" value="Unassembled WGS sequence"/>
</dbReference>
<accession>A0ABU8UEJ0</accession>
<reference evidence="1 2" key="1">
    <citation type="submission" date="2024-03" db="EMBL/GenBank/DDBJ databases">
        <title>Novel Streptomyces species of biotechnological and ecological value are a feature of Machair soil.</title>
        <authorList>
            <person name="Prole J.R."/>
            <person name="Goodfellow M."/>
            <person name="Allenby N."/>
            <person name="Ward A.C."/>
        </authorList>
    </citation>
    <scope>NUCLEOTIDE SEQUENCE [LARGE SCALE GENOMIC DNA]</scope>
    <source>
        <strain evidence="1 2">MS1.HAVA.3</strain>
    </source>
</reference>
<gene>
    <name evidence="1" type="ORF">WKI68_43850</name>
</gene>
<evidence type="ECO:0000313" key="1">
    <source>
        <dbReference type="EMBL" id="MEJ8646322.1"/>
    </source>
</evidence>
<protein>
    <submittedName>
        <fullName evidence="1">Uncharacterized protein</fullName>
    </submittedName>
</protein>
<dbReference type="EMBL" id="JBBKAM010000004">
    <property type="protein sequence ID" value="MEJ8646322.1"/>
    <property type="molecule type" value="Genomic_DNA"/>
</dbReference>
<organism evidence="1 2">
    <name type="scientific">Streptomyces caledonius</name>
    <dbReference type="NCBI Taxonomy" id="3134107"/>
    <lineage>
        <taxon>Bacteria</taxon>
        <taxon>Bacillati</taxon>
        <taxon>Actinomycetota</taxon>
        <taxon>Actinomycetes</taxon>
        <taxon>Kitasatosporales</taxon>
        <taxon>Streptomycetaceae</taxon>
        <taxon>Streptomyces</taxon>
    </lineage>
</organism>
<proteinExistence type="predicted"/>
<name>A0ABU8UEJ0_9ACTN</name>
<comment type="caution">
    <text evidence="1">The sequence shown here is derived from an EMBL/GenBank/DDBJ whole genome shotgun (WGS) entry which is preliminary data.</text>
</comment>
<evidence type="ECO:0000313" key="2">
    <source>
        <dbReference type="Proteomes" id="UP001382904"/>
    </source>
</evidence>
<sequence>MLTLDGWWYGDGEEGIHRACGGGRAVCPHVPDIASGSQLDVQRYLDGVPDDALLVFLHLHI</sequence>
<keyword evidence="2" id="KW-1185">Reference proteome</keyword>